<name>A0ACC2RKN5_9FUNG</name>
<evidence type="ECO:0000313" key="1">
    <source>
        <dbReference type="EMBL" id="KAJ9050619.1"/>
    </source>
</evidence>
<sequence>MNTLSEIFKGNSSKVALVDTHRNIKLSYGELFQQTGSFKQQLMQEFGIRKADCISLVALNSVDFVTAFLGTAMMGCVSAPLNPKIYCG</sequence>
<proteinExistence type="predicted"/>
<reference evidence="1" key="1">
    <citation type="submission" date="2022-04" db="EMBL/GenBank/DDBJ databases">
        <title>Genome of the entomopathogenic fungus Entomophthora muscae.</title>
        <authorList>
            <person name="Elya C."/>
            <person name="Lovett B.R."/>
            <person name="Lee E."/>
            <person name="Macias A.M."/>
            <person name="Hajek A.E."/>
            <person name="De Bivort B.L."/>
            <person name="Kasson M.T."/>
            <person name="De Fine Licht H.H."/>
            <person name="Stajich J.E."/>
        </authorList>
    </citation>
    <scope>NUCLEOTIDE SEQUENCE</scope>
    <source>
        <strain evidence="1">Berkeley</strain>
    </source>
</reference>
<protein>
    <submittedName>
        <fullName evidence="1">Uncharacterized protein</fullName>
    </submittedName>
</protein>
<keyword evidence="2" id="KW-1185">Reference proteome</keyword>
<organism evidence="1 2">
    <name type="scientific">Entomophthora muscae</name>
    <dbReference type="NCBI Taxonomy" id="34485"/>
    <lineage>
        <taxon>Eukaryota</taxon>
        <taxon>Fungi</taxon>
        <taxon>Fungi incertae sedis</taxon>
        <taxon>Zoopagomycota</taxon>
        <taxon>Entomophthoromycotina</taxon>
        <taxon>Entomophthoromycetes</taxon>
        <taxon>Entomophthorales</taxon>
        <taxon>Entomophthoraceae</taxon>
        <taxon>Entomophthora</taxon>
    </lineage>
</organism>
<gene>
    <name evidence="1" type="ORF">DSO57_1012820</name>
</gene>
<comment type="caution">
    <text evidence="1">The sequence shown here is derived from an EMBL/GenBank/DDBJ whole genome shotgun (WGS) entry which is preliminary data.</text>
</comment>
<evidence type="ECO:0000313" key="2">
    <source>
        <dbReference type="Proteomes" id="UP001165960"/>
    </source>
</evidence>
<accession>A0ACC2RKN5</accession>
<dbReference type="EMBL" id="QTSX02007146">
    <property type="protein sequence ID" value="KAJ9050619.1"/>
    <property type="molecule type" value="Genomic_DNA"/>
</dbReference>
<dbReference type="Proteomes" id="UP001165960">
    <property type="component" value="Unassembled WGS sequence"/>
</dbReference>